<dbReference type="AlphaFoldDB" id="A0A381FQV0"/>
<evidence type="ECO:0000313" key="2">
    <source>
        <dbReference type="Proteomes" id="UP000254282"/>
    </source>
</evidence>
<organism evidence="1 2">
    <name type="scientific">Chryseobacterium indoltheticum</name>
    <dbReference type="NCBI Taxonomy" id="254"/>
    <lineage>
        <taxon>Bacteria</taxon>
        <taxon>Pseudomonadati</taxon>
        <taxon>Bacteroidota</taxon>
        <taxon>Flavobacteriia</taxon>
        <taxon>Flavobacteriales</taxon>
        <taxon>Weeksellaceae</taxon>
        <taxon>Chryseobacterium group</taxon>
        <taxon>Chryseobacterium</taxon>
    </lineage>
</organism>
<proteinExistence type="predicted"/>
<dbReference type="Proteomes" id="UP000254282">
    <property type="component" value="Unassembled WGS sequence"/>
</dbReference>
<name>A0A381FQV0_9FLAO</name>
<reference evidence="1 2" key="1">
    <citation type="submission" date="2018-06" db="EMBL/GenBank/DDBJ databases">
        <authorList>
            <consortium name="Pathogen Informatics"/>
            <person name="Doyle S."/>
        </authorList>
    </citation>
    <scope>NUCLEOTIDE SEQUENCE [LARGE SCALE GENOMIC DNA]</scope>
    <source>
        <strain evidence="1 2">NCTC13532</strain>
    </source>
</reference>
<evidence type="ECO:0000313" key="1">
    <source>
        <dbReference type="EMBL" id="SUX48930.1"/>
    </source>
</evidence>
<dbReference type="EMBL" id="UFVR01000004">
    <property type="protein sequence ID" value="SUX48930.1"/>
    <property type="molecule type" value="Genomic_DNA"/>
</dbReference>
<protein>
    <submittedName>
        <fullName evidence="1">Uncharacterized protein</fullName>
    </submittedName>
</protein>
<gene>
    <name evidence="1" type="ORF">NCTC13532_04541</name>
</gene>
<sequence length="73" mass="8609">MRLHFCITDNSHMQKGILNRNGEKFSSPNFTQTHHRLKIIFLASTRNYLVLIHSINNIFKSNHIVFTRKITTI</sequence>
<accession>A0A381FQV0</accession>